<gene>
    <name evidence="4" type="ORF">B5J99_03685</name>
</gene>
<dbReference type="EMBL" id="CP020083">
    <property type="protein sequence ID" value="ASR50679.1"/>
    <property type="molecule type" value="Genomic_DNA"/>
</dbReference>
<sequence length="1075" mass="106330">MRLLLACTCLTPVSLLLPQAAALAETSVTTARTTPIATATANNGAADSIKITSAGSIKPASGGVAVTVNSNHNVTNEGTIQTTDASNSAGIVAVAGTSATITNSGTITIDETFAPTDTDNDGDLDGPFAQGQNRFGIRTLGALTGSVINAGTITIEGNSSAGISLEGPLTGSLTSSGSVSVRGDNSAGIRAGAVSGNVALTGSIATVGANAIGVALTGPIGGALTVQGSITSTGYRSATPPADVSKLDADDLLQGGPALQVAGSVAGGILLDVPPPNTKPDDKDEDKDGIEDDKEGTATITSFGSAAAVQIGSATAAVAIGAVGGSAAAGNGLVINGRILGSGVYKDVAGNGLVIGGLGQATTITGGVLNNGTVSAASNGGNATAIRIGALASVPGLRNTGTIEAGGGSVAANQVRAVVIDAGGSLAGITNSGRITANAAGEGSAVAIADLSGSLRTIENSGTISAVAAKPAAGRAIAIDLAANTSGATIRQSAATPTGKPSITGDIRLGSGSDLLEVSAGTITGAMQFGAGSNRLLASGEALLTGDATFGSGADTVQLAGKSALVGRLDLGGGADTLALSGSAQFRGTLAGAGQAAVTVAGGSLGITSPGTVALGSLAVTDQGMLGVTIDGKAGTVTRLDVAGDASFGAGSRLGVTLVNVSQSEGTYQILSAGRLTGSANLVASSIALPFLFKSSVTGNDAAGTVAVDIKRKTATELSLSASQARAYDAVFKALDSDAQVANSFLSIANAEQAGAAVQQMLPDHAGGTFATVTQGSRATARFLTDTAAPYSDQGGWGFWLQQTVWGSEKANRGTAAFDTSGWGATGGAEIKAGDVGRFGVSLAYLNGKNDDQDTGNEVRSDQYELAAHWRGDWGPLRAFARGSFAQIDFEGTRRFAFAQGTNVIERNARGTWSGQLYSASAGLGYEAKIGRRFALRPSASIDYYRLDEDGFAETGGGDAFNLTVDKRSSDEIAVNGTLVAGYDLGSLAADAVWLRAEIEGGRRQIIGGSLGATTARFKGGAAFTLLPDARNDGWIGGLRLVGGQSGFSLAGEVGAEEQYEKIALNARVSLRVGF</sequence>
<dbReference type="Proteomes" id="UP000258016">
    <property type="component" value="Chromosome"/>
</dbReference>
<feature type="signal peptide" evidence="2">
    <location>
        <begin position="1"/>
        <end position="24"/>
    </location>
</feature>
<dbReference type="SMART" id="SM00869">
    <property type="entry name" value="Autotransporter"/>
    <property type="match status" value="1"/>
</dbReference>
<feature type="region of interest" description="Disordered" evidence="1">
    <location>
        <begin position="270"/>
        <end position="294"/>
    </location>
</feature>
<keyword evidence="5" id="KW-1185">Reference proteome</keyword>
<accession>A0ABN5B4S3</accession>
<evidence type="ECO:0000313" key="5">
    <source>
        <dbReference type="Proteomes" id="UP000258016"/>
    </source>
</evidence>
<dbReference type="Gene3D" id="2.40.128.130">
    <property type="entry name" value="Autotransporter beta-domain"/>
    <property type="match status" value="1"/>
</dbReference>
<evidence type="ECO:0000256" key="1">
    <source>
        <dbReference type="SAM" id="MobiDB-lite"/>
    </source>
</evidence>
<evidence type="ECO:0000313" key="4">
    <source>
        <dbReference type="EMBL" id="ASR50679.1"/>
    </source>
</evidence>
<feature type="compositionally biased region" description="Acidic residues" evidence="1">
    <location>
        <begin position="283"/>
        <end position="294"/>
    </location>
</feature>
<proteinExistence type="predicted"/>
<feature type="chain" id="PRO_5045823479" evidence="2">
    <location>
        <begin position="25"/>
        <end position="1075"/>
    </location>
</feature>
<dbReference type="RefSeq" id="WP_117351506.1">
    <property type="nucleotide sequence ID" value="NZ_CP020083.1"/>
</dbReference>
<dbReference type="Pfam" id="PF03797">
    <property type="entry name" value="Autotransporter"/>
    <property type="match status" value="1"/>
</dbReference>
<dbReference type="PROSITE" id="PS51208">
    <property type="entry name" value="AUTOTRANSPORTER"/>
    <property type="match status" value="1"/>
</dbReference>
<dbReference type="InterPro" id="IPR005546">
    <property type="entry name" value="Autotransporte_beta"/>
</dbReference>
<keyword evidence="2" id="KW-0732">Signal</keyword>
<reference evidence="4 5" key="1">
    <citation type="submission" date="2017-03" db="EMBL/GenBank/DDBJ databases">
        <title>Complete genome sequence of Blastomonas fulva degrading microcsystin LR.</title>
        <authorList>
            <person name="Lee H.-g."/>
            <person name="Jin L."/>
            <person name="oh H.-M."/>
        </authorList>
    </citation>
    <scope>NUCLEOTIDE SEQUENCE [LARGE SCALE GENOMIC DNA]</scope>
    <source>
        <strain evidence="4 5">T2</strain>
    </source>
</reference>
<dbReference type="SUPFAM" id="SSF103515">
    <property type="entry name" value="Autotransporter"/>
    <property type="match status" value="1"/>
</dbReference>
<evidence type="ECO:0000259" key="3">
    <source>
        <dbReference type="PROSITE" id="PS51208"/>
    </source>
</evidence>
<dbReference type="InterPro" id="IPR036709">
    <property type="entry name" value="Autotransporte_beta_dom_sf"/>
</dbReference>
<feature type="domain" description="Autotransporter" evidence="3">
    <location>
        <begin position="792"/>
        <end position="1075"/>
    </location>
</feature>
<dbReference type="GeneID" id="303484671"/>
<evidence type="ECO:0000256" key="2">
    <source>
        <dbReference type="SAM" id="SignalP"/>
    </source>
</evidence>
<protein>
    <submittedName>
        <fullName evidence="4">Autotransporter domain-containing protein</fullName>
    </submittedName>
</protein>
<name>A0ABN5B4S3_9SPHN</name>
<organism evidence="4 5">
    <name type="scientific">Blastomonas fulva</name>
    <dbReference type="NCBI Taxonomy" id="1550728"/>
    <lineage>
        <taxon>Bacteria</taxon>
        <taxon>Pseudomonadati</taxon>
        <taxon>Pseudomonadota</taxon>
        <taxon>Alphaproteobacteria</taxon>
        <taxon>Sphingomonadales</taxon>
        <taxon>Sphingomonadaceae</taxon>
        <taxon>Blastomonas</taxon>
    </lineage>
</organism>